<dbReference type="Gene3D" id="3.40.50.1820">
    <property type="entry name" value="alpha/beta hydrolase"/>
    <property type="match status" value="1"/>
</dbReference>
<evidence type="ECO:0000259" key="1">
    <source>
        <dbReference type="Pfam" id="PF01764"/>
    </source>
</evidence>
<dbReference type="InterPro" id="IPR002921">
    <property type="entry name" value="Fungal_lipase-type"/>
</dbReference>
<reference evidence="3" key="1">
    <citation type="submission" date="2017-10" db="EMBL/GenBank/DDBJ databases">
        <title>Rapid genome shrinkage in a self-fertile nematode reveals novel sperm competition proteins.</title>
        <authorList>
            <person name="Yin D."/>
            <person name="Schwarz E.M."/>
            <person name="Thomas C.G."/>
            <person name="Felde R.L."/>
            <person name="Korf I.F."/>
            <person name="Cutter A.D."/>
            <person name="Schartner C.M."/>
            <person name="Ralston E.J."/>
            <person name="Meyer B.J."/>
            <person name="Haag E.S."/>
        </authorList>
    </citation>
    <scope>NUCLEOTIDE SEQUENCE [LARGE SCALE GENOMIC DNA]</scope>
    <source>
        <strain evidence="3">JU1422</strain>
    </source>
</reference>
<accession>A0A2G5UHK6</accession>
<protein>
    <recommendedName>
        <fullName evidence="1">Fungal lipase-type domain-containing protein</fullName>
    </recommendedName>
</protein>
<gene>
    <name evidence="2" type="primary">Cnig_chr_III.g10870</name>
    <name evidence="2" type="ORF">B9Z55_010870</name>
</gene>
<dbReference type="Proteomes" id="UP000230233">
    <property type="component" value="Chromosome III"/>
</dbReference>
<comment type="caution">
    <text evidence="2">The sequence shown here is derived from an EMBL/GenBank/DDBJ whole genome shotgun (WGS) entry which is preliminary data.</text>
</comment>
<proteinExistence type="predicted"/>
<evidence type="ECO:0000313" key="2">
    <source>
        <dbReference type="EMBL" id="PIC39052.1"/>
    </source>
</evidence>
<dbReference type="InterPro" id="IPR029058">
    <property type="entry name" value="AB_hydrolase_fold"/>
</dbReference>
<dbReference type="GO" id="GO:0006629">
    <property type="term" value="P:lipid metabolic process"/>
    <property type="evidence" value="ECO:0007669"/>
    <property type="project" value="InterPro"/>
</dbReference>
<dbReference type="Pfam" id="PF01764">
    <property type="entry name" value="Lipase_3"/>
    <property type="match status" value="1"/>
</dbReference>
<keyword evidence="3" id="KW-1185">Reference proteome</keyword>
<dbReference type="SUPFAM" id="SSF53474">
    <property type="entry name" value="alpha/beta-Hydrolases"/>
    <property type="match status" value="1"/>
</dbReference>
<evidence type="ECO:0000313" key="3">
    <source>
        <dbReference type="Proteomes" id="UP000230233"/>
    </source>
</evidence>
<dbReference type="AlphaFoldDB" id="A0A2G5UHK6"/>
<organism evidence="2 3">
    <name type="scientific">Caenorhabditis nigoni</name>
    <dbReference type="NCBI Taxonomy" id="1611254"/>
    <lineage>
        <taxon>Eukaryota</taxon>
        <taxon>Metazoa</taxon>
        <taxon>Ecdysozoa</taxon>
        <taxon>Nematoda</taxon>
        <taxon>Chromadorea</taxon>
        <taxon>Rhabditida</taxon>
        <taxon>Rhabditina</taxon>
        <taxon>Rhabditomorpha</taxon>
        <taxon>Rhabditoidea</taxon>
        <taxon>Rhabditidae</taxon>
        <taxon>Peloderinae</taxon>
        <taxon>Caenorhabditis</taxon>
    </lineage>
</organism>
<sequence>MKLFKLRAVPCSEGNPNITCCGFTAYDVTQKVIVVSFRGSSGTDQSEQLNNGFINEGIQWYPDVNGNIFKVIYDSFMFLWNGGMQQDLRSLKYKYPGFELWINGHSLGGMLSWVASSYLVTSGLYKP</sequence>
<dbReference type="EMBL" id="PDUG01000003">
    <property type="protein sequence ID" value="PIC39052.1"/>
    <property type="molecule type" value="Genomic_DNA"/>
</dbReference>
<dbReference type="PANTHER" id="PTHR45908">
    <property type="entry name" value="PROTEIN CBG11750-RELATED"/>
    <property type="match status" value="1"/>
</dbReference>
<dbReference type="PANTHER" id="PTHR45908:SF2">
    <property type="entry name" value="FUNGAL LIPASE-LIKE DOMAIN-CONTAINING PROTEIN"/>
    <property type="match status" value="1"/>
</dbReference>
<name>A0A2G5UHK6_9PELO</name>
<feature type="domain" description="Fungal lipase-type" evidence="1">
    <location>
        <begin position="34"/>
        <end position="124"/>
    </location>
</feature>
<dbReference type="OrthoDB" id="426718at2759"/>